<accession>A0ABW8SG71</accession>
<evidence type="ECO:0000313" key="2">
    <source>
        <dbReference type="Proteomes" id="UP001623660"/>
    </source>
</evidence>
<dbReference type="RefSeq" id="WP_406790445.1">
    <property type="nucleotide sequence ID" value="NZ_JBJHZX010000002.1"/>
</dbReference>
<proteinExistence type="predicted"/>
<reference evidence="1 2" key="1">
    <citation type="submission" date="2024-11" db="EMBL/GenBank/DDBJ databases">
        <authorList>
            <person name="Heng Y.C."/>
            <person name="Lim A.C.H."/>
            <person name="Lee J.K.Y."/>
            <person name="Kittelmann S."/>
        </authorList>
    </citation>
    <scope>NUCLEOTIDE SEQUENCE [LARGE SCALE GENOMIC DNA]</scope>
    <source>
        <strain evidence="1 2">WILCCON 0269</strain>
    </source>
</reference>
<dbReference type="EMBL" id="JBJHZX010000002">
    <property type="protein sequence ID" value="MFL0194326.1"/>
    <property type="molecule type" value="Genomic_DNA"/>
</dbReference>
<sequence length="251" mass="29391">MAESLSKPIYDDRVELILKGLTEGKSREELSKELGYTNYRGLHMHMKRRNWRWNQKTKNYEVEIPKRTFEDRLNEVKIIGTRIGKVVELFNSGIEDPMEVAKKAGFRNHIEMAEHMKNQNYIWNNELGNYVMRIGKLEDKNDKPLTKQTSGATEEVVDINQFMPLLKMLQNNKDKIVETLTLQLQTNKIPTYLVPGIATVLSAQMMSSLKFLLREYSDEKNVTQRQILEVALIEFFNKYGYSHRVKEMLNA</sequence>
<dbReference type="Proteomes" id="UP001623660">
    <property type="component" value="Unassembled WGS sequence"/>
</dbReference>
<gene>
    <name evidence="1" type="ORF">ACJDU8_01865</name>
</gene>
<evidence type="ECO:0000313" key="1">
    <source>
        <dbReference type="EMBL" id="MFL0194326.1"/>
    </source>
</evidence>
<comment type="caution">
    <text evidence="1">The sequence shown here is derived from an EMBL/GenBank/DDBJ whole genome shotgun (WGS) entry which is preliminary data.</text>
</comment>
<name>A0ABW8SG71_9CLOT</name>
<organism evidence="1 2">
    <name type="scientific">Candidatus Clostridium eludens</name>
    <dbReference type="NCBI Taxonomy" id="3381663"/>
    <lineage>
        <taxon>Bacteria</taxon>
        <taxon>Bacillati</taxon>
        <taxon>Bacillota</taxon>
        <taxon>Clostridia</taxon>
        <taxon>Eubacteriales</taxon>
        <taxon>Clostridiaceae</taxon>
        <taxon>Clostridium</taxon>
    </lineage>
</organism>
<protein>
    <submittedName>
        <fullName evidence="1">Uncharacterized protein</fullName>
    </submittedName>
</protein>
<keyword evidence="2" id="KW-1185">Reference proteome</keyword>